<evidence type="ECO:0008006" key="4">
    <source>
        <dbReference type="Google" id="ProtNLM"/>
    </source>
</evidence>
<keyword evidence="1" id="KW-0812">Transmembrane</keyword>
<dbReference type="InterPro" id="IPR032751">
    <property type="entry name" value="Fuseless"/>
</dbReference>
<dbReference type="PANTHER" id="PTHR35270:SF2">
    <property type="entry name" value="FUSELESS, ISOFORM A"/>
    <property type="match status" value="1"/>
</dbReference>
<protein>
    <recommendedName>
        <fullName evidence="4">Transmembrane protein</fullName>
    </recommendedName>
</protein>
<accession>A0AAV8XU92</accession>
<evidence type="ECO:0000313" key="3">
    <source>
        <dbReference type="Proteomes" id="UP001162156"/>
    </source>
</evidence>
<dbReference type="AlphaFoldDB" id="A0AAV8XU92"/>
<sequence length="525" mass="60521">MDYQRYTYARLDSLDPEVYQIIKNNDDCKNLESEKQLLNPSRYIITNNTSKELKKKKRVLSTLDIIISIFIVTPCVVGCWRGLWQIMDIYAVYFPAWESYLIGIATHIVLALGQDVFHYVIVEKEKKNAVIKMLTLFIMKFYIIVFNVTTNLTWRGAWLLVDHYCQLQSSPNGFALLEGSSTEIWFTSVCILILFSFKGLRNTMAPPLSVALDSKNEVFLFSIRYIYKVVYITISVVQTERAQIGNNTEVAEKLVSSQSMQVEYFQKQPPRPFGIKISGPSPHEFTPTSSSPTPLTTRAIPINYPQLTNYRNNYYPKSIQDIIGYVSKNKSYNVDKNYYKESQNQQATMQEGIKQNFNPLGGFTSDDPFHPYKPTDPSEINLLATASFRFAPPVWKNFQKLYQQPTQKPSQLQKHITPLNVKQVEDSDGQETIKNFAKPFVVTLNIFPMENNEPSRSSRYGQKVLSQRIHGDYLNRLQGDPRGRISSKENKMTIHLNVFPESFLHLSSQDKEKHPESTVNKIRFV</sequence>
<dbReference type="Proteomes" id="UP001162156">
    <property type="component" value="Unassembled WGS sequence"/>
</dbReference>
<keyword evidence="1" id="KW-1133">Transmembrane helix</keyword>
<feature type="transmembrane region" description="Helical" evidence="1">
    <location>
        <begin position="100"/>
        <end position="122"/>
    </location>
</feature>
<dbReference type="EMBL" id="JANEYF010002788">
    <property type="protein sequence ID" value="KAJ8942214.1"/>
    <property type="molecule type" value="Genomic_DNA"/>
</dbReference>
<dbReference type="Pfam" id="PF15993">
    <property type="entry name" value="Fuseless"/>
    <property type="match status" value="1"/>
</dbReference>
<feature type="transmembrane region" description="Helical" evidence="1">
    <location>
        <begin position="59"/>
        <end position="80"/>
    </location>
</feature>
<comment type="caution">
    <text evidence="2">The sequence shown here is derived from an EMBL/GenBank/DDBJ whole genome shotgun (WGS) entry which is preliminary data.</text>
</comment>
<evidence type="ECO:0000256" key="1">
    <source>
        <dbReference type="SAM" id="Phobius"/>
    </source>
</evidence>
<proteinExistence type="predicted"/>
<organism evidence="2 3">
    <name type="scientific">Rhamnusium bicolor</name>
    <dbReference type="NCBI Taxonomy" id="1586634"/>
    <lineage>
        <taxon>Eukaryota</taxon>
        <taxon>Metazoa</taxon>
        <taxon>Ecdysozoa</taxon>
        <taxon>Arthropoda</taxon>
        <taxon>Hexapoda</taxon>
        <taxon>Insecta</taxon>
        <taxon>Pterygota</taxon>
        <taxon>Neoptera</taxon>
        <taxon>Endopterygota</taxon>
        <taxon>Coleoptera</taxon>
        <taxon>Polyphaga</taxon>
        <taxon>Cucujiformia</taxon>
        <taxon>Chrysomeloidea</taxon>
        <taxon>Cerambycidae</taxon>
        <taxon>Lepturinae</taxon>
        <taxon>Rhagiini</taxon>
        <taxon>Rhamnusium</taxon>
    </lineage>
</organism>
<gene>
    <name evidence="2" type="ORF">NQ314_010114</name>
</gene>
<feature type="transmembrane region" description="Helical" evidence="1">
    <location>
        <begin position="134"/>
        <end position="154"/>
    </location>
</feature>
<evidence type="ECO:0000313" key="2">
    <source>
        <dbReference type="EMBL" id="KAJ8942214.1"/>
    </source>
</evidence>
<reference evidence="2" key="1">
    <citation type="journal article" date="2023" name="Insect Mol. Biol.">
        <title>Genome sequencing provides insights into the evolution of gene families encoding plant cell wall-degrading enzymes in longhorned beetles.</title>
        <authorList>
            <person name="Shin N.R."/>
            <person name="Okamura Y."/>
            <person name="Kirsch R."/>
            <person name="Pauchet Y."/>
        </authorList>
    </citation>
    <scope>NUCLEOTIDE SEQUENCE</scope>
    <source>
        <strain evidence="2">RBIC_L_NR</strain>
    </source>
</reference>
<keyword evidence="3" id="KW-1185">Reference proteome</keyword>
<keyword evidence="1" id="KW-0472">Membrane</keyword>
<name>A0AAV8XU92_9CUCU</name>
<dbReference type="PANTHER" id="PTHR35270">
    <property type="entry name" value="FUSELESS, ISOFORM A"/>
    <property type="match status" value="1"/>
</dbReference>